<keyword evidence="1" id="KW-0694">RNA-binding</keyword>
<organism evidence="3 4">
    <name type="scientific">Phytophthora fragariaefolia</name>
    <dbReference type="NCBI Taxonomy" id="1490495"/>
    <lineage>
        <taxon>Eukaryota</taxon>
        <taxon>Sar</taxon>
        <taxon>Stramenopiles</taxon>
        <taxon>Oomycota</taxon>
        <taxon>Peronosporomycetes</taxon>
        <taxon>Peronosporales</taxon>
        <taxon>Peronosporaceae</taxon>
        <taxon>Phytophthora</taxon>
    </lineage>
</organism>
<reference evidence="3" key="1">
    <citation type="submission" date="2023-04" db="EMBL/GenBank/DDBJ databases">
        <title>Phytophthora fragariaefolia NBRC 109709.</title>
        <authorList>
            <person name="Ichikawa N."/>
            <person name="Sato H."/>
            <person name="Tonouchi N."/>
        </authorList>
    </citation>
    <scope>NUCLEOTIDE SEQUENCE</scope>
    <source>
        <strain evidence="3">NBRC 109709</strain>
    </source>
</reference>
<feature type="compositionally biased region" description="Basic and acidic residues" evidence="2">
    <location>
        <begin position="92"/>
        <end position="104"/>
    </location>
</feature>
<dbReference type="EMBL" id="BSXT01000710">
    <property type="protein sequence ID" value="GMF32805.1"/>
    <property type="molecule type" value="Genomic_DNA"/>
</dbReference>
<dbReference type="InterPro" id="IPR050343">
    <property type="entry name" value="RsuA_PseudoU_synthase"/>
</dbReference>
<protein>
    <submittedName>
        <fullName evidence="3">Unnamed protein product</fullName>
    </submittedName>
</protein>
<evidence type="ECO:0000256" key="1">
    <source>
        <dbReference type="PROSITE-ProRule" id="PRU00182"/>
    </source>
</evidence>
<dbReference type="PANTHER" id="PTHR47683">
    <property type="entry name" value="PSEUDOURIDINE SYNTHASE FAMILY PROTEIN-RELATED"/>
    <property type="match status" value="1"/>
</dbReference>
<proteinExistence type="predicted"/>
<dbReference type="GO" id="GO:0003723">
    <property type="term" value="F:RNA binding"/>
    <property type="evidence" value="ECO:0007669"/>
    <property type="project" value="UniProtKB-KW"/>
</dbReference>
<feature type="region of interest" description="Disordered" evidence="2">
    <location>
        <begin position="89"/>
        <end position="165"/>
    </location>
</feature>
<dbReference type="Gene3D" id="3.10.290.10">
    <property type="entry name" value="RNA-binding S4 domain"/>
    <property type="match status" value="1"/>
</dbReference>
<comment type="caution">
    <text evidence="3">The sequence shown here is derived from an EMBL/GenBank/DDBJ whole genome shotgun (WGS) entry which is preliminary data.</text>
</comment>
<name>A0A9W6X717_9STRA</name>
<evidence type="ECO:0000313" key="4">
    <source>
        <dbReference type="Proteomes" id="UP001165121"/>
    </source>
</evidence>
<dbReference type="AlphaFoldDB" id="A0A9W6X717"/>
<dbReference type="SUPFAM" id="SSF55174">
    <property type="entry name" value="Alpha-L RNA-binding motif"/>
    <property type="match status" value="1"/>
</dbReference>
<dbReference type="InterPro" id="IPR036986">
    <property type="entry name" value="S4_RNA-bd_sf"/>
</dbReference>
<dbReference type="PANTHER" id="PTHR47683:SF3">
    <property type="entry name" value="RIBOSOMAL LARGE SUBUNIT PSEUDOURIDINE SYNTHASE B"/>
    <property type="match status" value="1"/>
</dbReference>
<evidence type="ECO:0000313" key="3">
    <source>
        <dbReference type="EMBL" id="GMF32805.1"/>
    </source>
</evidence>
<evidence type="ECO:0000256" key="2">
    <source>
        <dbReference type="SAM" id="MobiDB-lite"/>
    </source>
</evidence>
<dbReference type="Proteomes" id="UP001165121">
    <property type="component" value="Unassembled WGS sequence"/>
</dbReference>
<gene>
    <name evidence="3" type="ORF">Pfra01_000792400</name>
</gene>
<sequence>MSGLCSRREAEKRIQSFDVTVNGRVVADVATVVALDKDVVAVDGRVLSKTQKVKVWMAHKMKGVRSLAAAAREDDGAGTHCDVLIGAAGTGDEQRPAGPRHDLRPTASHGTHAAHDAGAGAPQDGGGARVPRSSARQRGGVQVAGAPARTAGGRHQVPTHQGDGAVHRQEGLVVAGESHGGQGAWC</sequence>
<accession>A0A9W6X717</accession>
<keyword evidence="4" id="KW-1185">Reference proteome</keyword>
<dbReference type="OrthoDB" id="440619at2759"/>
<dbReference type="PROSITE" id="PS50889">
    <property type="entry name" value="S4"/>
    <property type="match status" value="1"/>
</dbReference>